<accession>A0A2H0V4G1</accession>
<keyword evidence="1" id="KW-0812">Transmembrane</keyword>
<sequence length="185" mass="21495">MGIFVLLDEFLINKFQKLSDWLTKLIGVGGVNYKLAYFTLTSYVVVDIFADFIRGFQWFNVIGVAITLWIGIMYKNLYDMKERIEDQVAESKAVDGMSRDIIWRLLRLGFVMFFPVIGIMLLFQTPGKDITYDYYVYHSARVISDYCFAISLYFFACHKLPPCRGKAREWLESFGHSPAEAKVQD</sequence>
<evidence type="ECO:0000313" key="3">
    <source>
        <dbReference type="Proteomes" id="UP000229901"/>
    </source>
</evidence>
<keyword evidence="1" id="KW-0472">Membrane</keyword>
<reference evidence="3" key="1">
    <citation type="submission" date="2017-09" db="EMBL/GenBank/DDBJ databases">
        <title>Depth-based differentiation of microbial function through sediment-hosted aquifers and enrichment of novel symbionts in the deep terrestrial subsurface.</title>
        <authorList>
            <person name="Probst A.J."/>
            <person name="Ladd B."/>
            <person name="Jarett J.K."/>
            <person name="Geller-Mcgrath D.E."/>
            <person name="Sieber C.M.K."/>
            <person name="Emerson J.B."/>
            <person name="Anantharaman K."/>
            <person name="Thomas B.C."/>
            <person name="Malmstrom R."/>
            <person name="Stieglmeier M."/>
            <person name="Klingl A."/>
            <person name="Woyke T."/>
            <person name="Ryan C.M."/>
            <person name="Banfield J.F."/>
        </authorList>
    </citation>
    <scope>NUCLEOTIDE SEQUENCE [LARGE SCALE GENOMIC DNA]</scope>
</reference>
<organism evidence="2 3">
    <name type="scientific">Candidatus Falkowbacteria bacterium CG10_big_fil_rev_8_21_14_0_10_39_11</name>
    <dbReference type="NCBI Taxonomy" id="1974565"/>
    <lineage>
        <taxon>Bacteria</taxon>
        <taxon>Candidatus Falkowiibacteriota</taxon>
    </lineage>
</organism>
<dbReference type="AlphaFoldDB" id="A0A2H0V4G1"/>
<protein>
    <submittedName>
        <fullName evidence="2">Uncharacterized protein</fullName>
    </submittedName>
</protein>
<gene>
    <name evidence="2" type="ORF">COT97_03805</name>
</gene>
<keyword evidence="1" id="KW-1133">Transmembrane helix</keyword>
<name>A0A2H0V4G1_9BACT</name>
<feature type="transmembrane region" description="Helical" evidence="1">
    <location>
        <begin position="105"/>
        <end position="123"/>
    </location>
</feature>
<feature type="transmembrane region" description="Helical" evidence="1">
    <location>
        <begin position="21"/>
        <end position="44"/>
    </location>
</feature>
<feature type="transmembrane region" description="Helical" evidence="1">
    <location>
        <begin position="56"/>
        <end position="74"/>
    </location>
</feature>
<evidence type="ECO:0000313" key="2">
    <source>
        <dbReference type="EMBL" id="PIR93962.1"/>
    </source>
</evidence>
<proteinExistence type="predicted"/>
<dbReference type="Proteomes" id="UP000229901">
    <property type="component" value="Unassembled WGS sequence"/>
</dbReference>
<comment type="caution">
    <text evidence="2">The sequence shown here is derived from an EMBL/GenBank/DDBJ whole genome shotgun (WGS) entry which is preliminary data.</text>
</comment>
<evidence type="ECO:0000256" key="1">
    <source>
        <dbReference type="SAM" id="Phobius"/>
    </source>
</evidence>
<dbReference type="EMBL" id="PFAP01000027">
    <property type="protein sequence ID" value="PIR93962.1"/>
    <property type="molecule type" value="Genomic_DNA"/>
</dbReference>
<feature type="transmembrane region" description="Helical" evidence="1">
    <location>
        <begin position="135"/>
        <end position="156"/>
    </location>
</feature>